<gene>
    <name evidence="3" type="ORF">R3I93_015760</name>
</gene>
<dbReference type="Proteomes" id="UP001364617">
    <property type="component" value="Unassembled WGS sequence"/>
</dbReference>
<evidence type="ECO:0000259" key="2">
    <source>
        <dbReference type="PROSITE" id="PS50304"/>
    </source>
</evidence>
<comment type="caution">
    <text evidence="3">The sequence shown here is derived from an EMBL/GenBank/DDBJ whole genome shotgun (WGS) entry which is preliminary data.</text>
</comment>
<dbReference type="InterPro" id="IPR035437">
    <property type="entry name" value="SNase_OB-fold_sf"/>
</dbReference>
<dbReference type="Pfam" id="PF00567">
    <property type="entry name" value="TUDOR"/>
    <property type="match status" value="1"/>
</dbReference>
<reference evidence="3 4" key="1">
    <citation type="submission" date="2024-02" db="EMBL/GenBank/DDBJ databases">
        <title>Chromosome-level genome assembly of the Eurasian Minnow (Phoxinus phoxinus).</title>
        <authorList>
            <person name="Oriowo T.O."/>
            <person name="Martin S."/>
            <person name="Stange M."/>
            <person name="Chrysostomakis Y."/>
            <person name="Brown T."/>
            <person name="Winkler S."/>
            <person name="Kukowka S."/>
            <person name="Myers E.W."/>
            <person name="Bohne A."/>
        </authorList>
    </citation>
    <scope>NUCLEOTIDE SEQUENCE [LARGE SCALE GENOMIC DNA]</scope>
    <source>
        <strain evidence="3">ZFMK-TIS-60720</strain>
        <tissue evidence="3">Whole Organism</tissue>
    </source>
</reference>
<dbReference type="PANTHER" id="PTHR22948:SF29">
    <property type="entry name" value="FI02030P-RELATED"/>
    <property type="match status" value="1"/>
</dbReference>
<feature type="domain" description="Tudor" evidence="2">
    <location>
        <begin position="289"/>
        <end position="351"/>
    </location>
</feature>
<organism evidence="3 4">
    <name type="scientific">Phoxinus phoxinus</name>
    <name type="common">Eurasian minnow</name>
    <dbReference type="NCBI Taxonomy" id="58324"/>
    <lineage>
        <taxon>Eukaryota</taxon>
        <taxon>Metazoa</taxon>
        <taxon>Chordata</taxon>
        <taxon>Craniata</taxon>
        <taxon>Vertebrata</taxon>
        <taxon>Euteleostomi</taxon>
        <taxon>Actinopterygii</taxon>
        <taxon>Neopterygii</taxon>
        <taxon>Teleostei</taxon>
        <taxon>Ostariophysi</taxon>
        <taxon>Cypriniformes</taxon>
        <taxon>Leuciscidae</taxon>
        <taxon>Phoxininae</taxon>
        <taxon>Phoxinus</taxon>
    </lineage>
</organism>
<proteinExistence type="predicted"/>
<evidence type="ECO:0000256" key="1">
    <source>
        <dbReference type="SAM" id="MobiDB-lite"/>
    </source>
</evidence>
<dbReference type="EMBL" id="JAYKXH010000016">
    <property type="protein sequence ID" value="KAK7141717.1"/>
    <property type="molecule type" value="Genomic_DNA"/>
</dbReference>
<evidence type="ECO:0000313" key="4">
    <source>
        <dbReference type="Proteomes" id="UP001364617"/>
    </source>
</evidence>
<evidence type="ECO:0000313" key="3">
    <source>
        <dbReference type="EMBL" id="KAK7141717.1"/>
    </source>
</evidence>
<dbReference type="PANTHER" id="PTHR22948">
    <property type="entry name" value="TUDOR DOMAIN CONTAINING PROTEIN"/>
    <property type="match status" value="1"/>
</dbReference>
<dbReference type="Gene3D" id="2.30.30.140">
    <property type="match status" value="1"/>
</dbReference>
<dbReference type="PROSITE" id="PS50304">
    <property type="entry name" value="TUDOR"/>
    <property type="match status" value="1"/>
</dbReference>
<feature type="region of interest" description="Disordered" evidence="1">
    <location>
        <begin position="209"/>
        <end position="231"/>
    </location>
</feature>
<keyword evidence="4" id="KW-1185">Reference proteome</keyword>
<dbReference type="Gene3D" id="2.40.50.90">
    <property type="match status" value="1"/>
</dbReference>
<accession>A0AAN9H285</accession>
<dbReference type="AlphaFoldDB" id="A0AAN9H285"/>
<protein>
    <recommendedName>
        <fullName evidence="2">Tudor domain-containing protein</fullName>
    </recommendedName>
</protein>
<dbReference type="InterPro" id="IPR050621">
    <property type="entry name" value="Tudor_domain_containing"/>
</dbReference>
<name>A0AAN9H285_9TELE</name>
<dbReference type="SUPFAM" id="SSF63748">
    <property type="entry name" value="Tudor/PWWP/MBT"/>
    <property type="match status" value="1"/>
</dbReference>
<sequence length="461" mass="52975">MSSVGCFVQEQPEGFAVQKINMHLRIPVKGHHNQIFNPNDMYPNPKSTIRQIAGSDEIRRHKLSSSQLIHFLRSQNPTQASELASPADDVEYMTNITEASSRLIQQQNINAMASMDQRVEALTSPEKDVENKVISEMKVSEPVFAEKNISVDCVAYRWMITTNSELWDTGNIFSDTNHSTAEPFPNEMVDFRFQDDWKVANLSSQRSCSSEEESCPKASNTLTDEPEEDGAHVQIPEFQSRKFEEIPVVITRVVHPNMFFIQHKETNLCELSEIMLRNSSRSFAEMNSVPDIGSYVMAWFPKQEVWCRGQVRKICQLSKDIKVEVRRIDYGDDVCVSLRDIKEMSGEVASRPVQALQASLANVRPVFGETWSFEAISWFKSKVQNKTLYARIYPEGEVELYMEKGKIGAMRRGDSLSERLAHNRFAIHRCNKHKGLKRSDVQERARKQSLEWEKYLISCYR</sequence>
<dbReference type="InterPro" id="IPR002999">
    <property type="entry name" value="Tudor"/>
</dbReference>